<accession>A0A0F9PX64</accession>
<evidence type="ECO:0000256" key="1">
    <source>
        <dbReference type="SAM" id="Phobius"/>
    </source>
</evidence>
<dbReference type="InterPro" id="IPR036444">
    <property type="entry name" value="PLipase_A2_dom_sf"/>
</dbReference>
<sequence length="84" mass="9648">MRGCTGWPEGNWHDCCVQHDLDYEAGGDIWAKIKCDHKLGRCVAGKCSMLLGLLMFVGVLILGLGPWYQHRWYQWRAKKGARKK</sequence>
<gene>
    <name evidence="2" type="ORF">LCGC14_0775700</name>
</gene>
<name>A0A0F9PX64_9ZZZZ</name>
<dbReference type="SUPFAM" id="SSF48619">
    <property type="entry name" value="Phospholipase A2, PLA2"/>
    <property type="match status" value="1"/>
</dbReference>
<proteinExistence type="predicted"/>
<evidence type="ECO:0008006" key="3">
    <source>
        <dbReference type="Google" id="ProtNLM"/>
    </source>
</evidence>
<dbReference type="AlphaFoldDB" id="A0A0F9PX64"/>
<dbReference type="GO" id="GO:0004623">
    <property type="term" value="F:phospholipase A2 activity"/>
    <property type="evidence" value="ECO:0007669"/>
    <property type="project" value="InterPro"/>
</dbReference>
<comment type="caution">
    <text evidence="2">The sequence shown here is derived from an EMBL/GenBank/DDBJ whole genome shotgun (WGS) entry which is preliminary data.</text>
</comment>
<dbReference type="EMBL" id="LAZR01001979">
    <property type="protein sequence ID" value="KKN36240.1"/>
    <property type="molecule type" value="Genomic_DNA"/>
</dbReference>
<reference evidence="2" key="1">
    <citation type="journal article" date="2015" name="Nature">
        <title>Complex archaea that bridge the gap between prokaryotes and eukaryotes.</title>
        <authorList>
            <person name="Spang A."/>
            <person name="Saw J.H."/>
            <person name="Jorgensen S.L."/>
            <person name="Zaremba-Niedzwiedzka K."/>
            <person name="Martijn J."/>
            <person name="Lind A.E."/>
            <person name="van Eijk R."/>
            <person name="Schleper C."/>
            <person name="Guy L."/>
            <person name="Ettema T.J."/>
        </authorList>
    </citation>
    <scope>NUCLEOTIDE SEQUENCE</scope>
</reference>
<evidence type="ECO:0000313" key="2">
    <source>
        <dbReference type="EMBL" id="KKN36240.1"/>
    </source>
</evidence>
<dbReference type="GO" id="GO:0050482">
    <property type="term" value="P:arachidonate secretion"/>
    <property type="evidence" value="ECO:0007669"/>
    <property type="project" value="InterPro"/>
</dbReference>
<feature type="transmembrane region" description="Helical" evidence="1">
    <location>
        <begin position="49"/>
        <end position="68"/>
    </location>
</feature>
<keyword evidence="1" id="KW-1133">Transmembrane helix</keyword>
<keyword evidence="1" id="KW-0812">Transmembrane</keyword>
<keyword evidence="1" id="KW-0472">Membrane</keyword>
<dbReference type="GO" id="GO:0006644">
    <property type="term" value="P:phospholipid metabolic process"/>
    <property type="evidence" value="ECO:0007669"/>
    <property type="project" value="InterPro"/>
</dbReference>
<protein>
    <recommendedName>
        <fullName evidence="3">Phospholipase A2 domain-containing protein</fullName>
    </recommendedName>
</protein>
<organism evidence="2">
    <name type="scientific">marine sediment metagenome</name>
    <dbReference type="NCBI Taxonomy" id="412755"/>
    <lineage>
        <taxon>unclassified sequences</taxon>
        <taxon>metagenomes</taxon>
        <taxon>ecological metagenomes</taxon>
    </lineage>
</organism>